<feature type="transmembrane region" description="Helical" evidence="1">
    <location>
        <begin position="226"/>
        <end position="243"/>
    </location>
</feature>
<protein>
    <submittedName>
        <fullName evidence="2">Conserved hypothetical membrane protein</fullName>
    </submittedName>
</protein>
<gene>
    <name evidence="2" type="ordered locus">MMAR_0246</name>
</gene>
<dbReference type="Proteomes" id="UP000001190">
    <property type="component" value="Chromosome"/>
</dbReference>
<dbReference type="STRING" id="216594.MMAR_0246"/>
<sequence length="276" mass="30761">MAKPLRARLHGSRNALNDRLVTKREDHGVNRWELLVCSVTGHATYAPDDRALADRLSADTELGEVWRCLRCGDFTLGAPRGRGHPEDAPLIMRGKALRQAIIIRTLAVERLFRAMVLGLAAWAVWEFRGARGAIQTTLDRDLPIFRAAGFKVDQMFVVQELEKALAAKPSTLALITFMLAAYAVLQVVEGVGLWLLKRWGEYFAVVATSVFLPLEIHDLARGITMTRVVTFSINVAAVLYLLISKRLFGLRGGRKAYDEELHGEQLLDLERAAMVT</sequence>
<dbReference type="InterPro" id="IPR021125">
    <property type="entry name" value="DUF2127"/>
</dbReference>
<dbReference type="Pfam" id="PF09900">
    <property type="entry name" value="DUF2127"/>
    <property type="match status" value="1"/>
</dbReference>
<name>B2HKL0_MYCMM</name>
<dbReference type="AlphaFoldDB" id="B2HKL0"/>
<keyword evidence="1" id="KW-1133">Transmembrane helix</keyword>
<keyword evidence="1" id="KW-0812">Transmembrane</keyword>
<dbReference type="InterPro" id="IPR014511">
    <property type="entry name" value="DUF2068_TM_subgr"/>
</dbReference>
<proteinExistence type="predicted"/>
<evidence type="ECO:0000313" key="2">
    <source>
        <dbReference type="EMBL" id="ACC38715.1"/>
    </source>
</evidence>
<evidence type="ECO:0000313" key="3">
    <source>
        <dbReference type="Proteomes" id="UP000001190"/>
    </source>
</evidence>
<organism evidence="2 3">
    <name type="scientific">Mycobacterium marinum (strain ATCC BAA-535 / M)</name>
    <dbReference type="NCBI Taxonomy" id="216594"/>
    <lineage>
        <taxon>Bacteria</taxon>
        <taxon>Bacillati</taxon>
        <taxon>Actinomycetota</taxon>
        <taxon>Actinomycetes</taxon>
        <taxon>Mycobacteriales</taxon>
        <taxon>Mycobacteriaceae</taxon>
        <taxon>Mycobacterium</taxon>
        <taxon>Mycobacterium ulcerans group</taxon>
    </lineage>
</organism>
<keyword evidence="1" id="KW-0472">Membrane</keyword>
<evidence type="ECO:0000256" key="1">
    <source>
        <dbReference type="SAM" id="Phobius"/>
    </source>
</evidence>
<dbReference type="HOGENOM" id="CLU_093816_0_0_11"/>
<dbReference type="EMBL" id="CP000854">
    <property type="protein sequence ID" value="ACC38715.1"/>
    <property type="molecule type" value="Genomic_DNA"/>
</dbReference>
<keyword evidence="3" id="KW-1185">Reference proteome</keyword>
<reference evidence="2 3" key="1">
    <citation type="journal article" date="2008" name="Genome Res.">
        <title>Insights from the complete genome sequence of Mycobacterium marinum on the evolution of Mycobacterium tuberculosis.</title>
        <authorList>
            <person name="Stinear T.P."/>
            <person name="Seemann T."/>
            <person name="Harrison P.F."/>
            <person name="Jenkin G.A."/>
            <person name="Davies J.K."/>
            <person name="Johnson P.D."/>
            <person name="Abdellah Z."/>
            <person name="Arrowsmith C."/>
            <person name="Chillingworth T."/>
            <person name="Churcher C."/>
            <person name="Clarke K."/>
            <person name="Cronin A."/>
            <person name="Davis P."/>
            <person name="Goodhead I."/>
            <person name="Holroyd N."/>
            <person name="Jagels K."/>
            <person name="Lord A."/>
            <person name="Moule S."/>
            <person name="Mungall K."/>
            <person name="Norbertczak H."/>
            <person name="Quail M.A."/>
            <person name="Rabbinowitsch E."/>
            <person name="Walker D."/>
            <person name="White B."/>
            <person name="Whitehead S."/>
            <person name="Small P.L."/>
            <person name="Brosch R."/>
            <person name="Ramakrishnan L."/>
            <person name="Fischbach M.A."/>
            <person name="Parkhill J."/>
            <person name="Cole S.T."/>
        </authorList>
    </citation>
    <scope>NUCLEOTIDE SEQUENCE [LARGE SCALE GENOMIC DNA]</scope>
    <source>
        <strain evidence="3">ATCC BAA-535 / M</strain>
    </source>
</reference>
<accession>B2HKL0</accession>
<feature type="transmembrane region" description="Helical" evidence="1">
    <location>
        <begin position="172"/>
        <end position="195"/>
    </location>
</feature>
<dbReference type="eggNOG" id="COG3305">
    <property type="taxonomic scope" value="Bacteria"/>
</dbReference>
<dbReference type="PIRSF" id="PIRSF021485">
    <property type="entry name" value="UCP021485"/>
    <property type="match status" value="1"/>
</dbReference>
<dbReference type="KEGG" id="mmi:MMAR_0246"/>